<evidence type="ECO:0000313" key="3">
    <source>
        <dbReference type="Proteomes" id="UP000269412"/>
    </source>
</evidence>
<dbReference type="Proteomes" id="UP000269412">
    <property type="component" value="Unassembled WGS sequence"/>
</dbReference>
<feature type="transmembrane region" description="Helical" evidence="1">
    <location>
        <begin position="80"/>
        <end position="96"/>
    </location>
</feature>
<organism evidence="2 3">
    <name type="scientific">Maribacter vaceletii</name>
    <dbReference type="NCBI Taxonomy" id="1206816"/>
    <lineage>
        <taxon>Bacteria</taxon>
        <taxon>Pseudomonadati</taxon>
        <taxon>Bacteroidota</taxon>
        <taxon>Flavobacteriia</taxon>
        <taxon>Flavobacteriales</taxon>
        <taxon>Flavobacteriaceae</taxon>
        <taxon>Maribacter</taxon>
    </lineage>
</organism>
<feature type="transmembrane region" description="Helical" evidence="1">
    <location>
        <begin position="181"/>
        <end position="200"/>
    </location>
</feature>
<feature type="transmembrane region" description="Helical" evidence="1">
    <location>
        <begin position="347"/>
        <end position="367"/>
    </location>
</feature>
<comment type="caution">
    <text evidence="2">The sequence shown here is derived from an EMBL/GenBank/DDBJ whole genome shotgun (WGS) entry which is preliminary data.</text>
</comment>
<feature type="transmembrane region" description="Helical" evidence="1">
    <location>
        <begin position="50"/>
        <end position="68"/>
    </location>
</feature>
<gene>
    <name evidence="2" type="ORF">CLV91_0754</name>
</gene>
<evidence type="ECO:0000313" key="2">
    <source>
        <dbReference type="EMBL" id="RKR14676.1"/>
    </source>
</evidence>
<keyword evidence="1" id="KW-0812">Transmembrane</keyword>
<dbReference type="AlphaFoldDB" id="A0A495ECZ4"/>
<keyword evidence="1" id="KW-1133">Transmembrane helix</keyword>
<feature type="transmembrane region" description="Helical" evidence="1">
    <location>
        <begin position="288"/>
        <end position="309"/>
    </location>
</feature>
<dbReference type="InterPro" id="IPR025291">
    <property type="entry name" value="DUF4153"/>
</dbReference>
<dbReference type="Pfam" id="PF13687">
    <property type="entry name" value="DUF4153"/>
    <property type="match status" value="1"/>
</dbReference>
<dbReference type="OrthoDB" id="9809196at2"/>
<feature type="transmembrane region" description="Helical" evidence="1">
    <location>
        <begin position="321"/>
        <end position="340"/>
    </location>
</feature>
<accession>A0A495ECZ4</accession>
<dbReference type="RefSeq" id="WP_121064102.1">
    <property type="nucleotide sequence ID" value="NZ_RBIQ01000007.1"/>
</dbReference>
<evidence type="ECO:0000256" key="1">
    <source>
        <dbReference type="SAM" id="Phobius"/>
    </source>
</evidence>
<proteinExistence type="predicted"/>
<reference evidence="2 3" key="1">
    <citation type="submission" date="2018-10" db="EMBL/GenBank/DDBJ databases">
        <title>Genomic Encyclopedia of Archaeal and Bacterial Type Strains, Phase II (KMG-II): from individual species to whole genera.</title>
        <authorList>
            <person name="Goeker M."/>
        </authorList>
    </citation>
    <scope>NUCLEOTIDE SEQUENCE [LARGE SCALE GENOMIC DNA]</scope>
    <source>
        <strain evidence="2 3">DSM 25230</strain>
    </source>
</reference>
<dbReference type="EMBL" id="RBIQ01000007">
    <property type="protein sequence ID" value="RKR14676.1"/>
    <property type="molecule type" value="Genomic_DNA"/>
</dbReference>
<feature type="transmembrane region" description="Helical" evidence="1">
    <location>
        <begin position="20"/>
        <end position="38"/>
    </location>
</feature>
<keyword evidence="3" id="KW-1185">Reference proteome</keyword>
<sequence>MKIPSLVEITAKAESAAKRFPITIIWSILGTLYCIGLLEDTGELFEDKENVLLTLSLGISWLIGTQFLIEQFKNKNKWQWLKLLVLALLGLFYWYYPSAYHYDQNPIYLTRFFLYIIAGHLFVFFAPFIVKWNKNAYWNYLNLTGTAITRSLFFSGILYLGLVLALVAIEALFDVTIKGRRYGQLFIFCLGIINTWIYLADFPKNILKNTEIHFNKPIEVLVKYILIPLVIIYLLILYAYSGKIVLEWKLPKGWVSYLVIALSILGYIIQIIINPVQKNIKSWTINRFFPWFYIVLIPLNILLFVAIFRRINDYGITENRYFVLAIALWNVAMIIYLLFSKNKALKVIPISLFAIAILSSFGFWGAYSVSNRSQTKRFEKIFTAVKEKNNTATGSQLSQLKSILKFLEEHKKVTNLNTITQLNLEDYREKPVDSLQPGYLNKNKIWEKLDIKVDPTTITDKQKNDVYYSRHQYNNYKFSESVSAYDYFTYLKYFNTSKTIDAGEYEIALDMDTIQMSISSKKDATNKIEIPLREKLVSLSAGDPDLRNLDDDNFTIELKTKTLDIKMHLSELNYRVKYDKSIVINNFSAFIFIKEN</sequence>
<protein>
    <submittedName>
        <fullName evidence="2">Uncharacterized protein DUF4153</fullName>
    </submittedName>
</protein>
<feature type="transmembrane region" description="Helical" evidence="1">
    <location>
        <begin position="108"/>
        <end position="130"/>
    </location>
</feature>
<feature type="transmembrane region" description="Helical" evidence="1">
    <location>
        <begin position="221"/>
        <end position="242"/>
    </location>
</feature>
<name>A0A495ECZ4_9FLAO</name>
<feature type="transmembrane region" description="Helical" evidence="1">
    <location>
        <begin position="151"/>
        <end position="169"/>
    </location>
</feature>
<feature type="transmembrane region" description="Helical" evidence="1">
    <location>
        <begin position="254"/>
        <end position="276"/>
    </location>
</feature>
<keyword evidence="1" id="KW-0472">Membrane</keyword>